<name>A0ABT1T701_9SPHI</name>
<gene>
    <name evidence="4" type="ORF">NPE20_20495</name>
</gene>
<dbReference type="Proteomes" id="UP001204376">
    <property type="component" value="Unassembled WGS sequence"/>
</dbReference>
<dbReference type="InterPro" id="IPR027385">
    <property type="entry name" value="Beta-barrel_OMP"/>
</dbReference>
<accession>A0ABT1T701</accession>
<dbReference type="InterPro" id="IPR011250">
    <property type="entry name" value="OMP/PagP_B-barrel"/>
</dbReference>
<reference evidence="4 5" key="1">
    <citation type="submission" date="2022-07" db="EMBL/GenBank/DDBJ databases">
        <title>Mucilaginibacter sp. JC4.</title>
        <authorList>
            <person name="Le V."/>
            <person name="Ko S.-R."/>
            <person name="Ahn C.-Y."/>
            <person name="Oh H.-M."/>
        </authorList>
    </citation>
    <scope>NUCLEOTIDE SEQUENCE [LARGE SCALE GENOMIC DNA]</scope>
    <source>
        <strain evidence="4 5">JC4</strain>
    </source>
</reference>
<sequence>MKKYLLVIVLALVFYKAKAQSSLNYATYGIGVSVSSNQAYADLKRQDKNLSYAVTFNYFYTPYVPIGLEFQLGKLSGGSTDLKIDRDGRVFENNYKAVILHMDVQAGELINYQGSTLLNILKNFYLGAGIGGISNDVKVQRTSVIDPTYVFPGKDSGINLIVPLRFGYEFKFYNEYDQPNVRLDIGYQHNLTFGEGIDGYADPSTKFKNNALDQYRQITVGIKVNFGGQNSYDKEIRGY</sequence>
<feature type="domain" description="Outer membrane protein beta-barrel" evidence="3">
    <location>
        <begin position="8"/>
        <end position="226"/>
    </location>
</feature>
<evidence type="ECO:0000313" key="5">
    <source>
        <dbReference type="Proteomes" id="UP001204376"/>
    </source>
</evidence>
<dbReference type="EMBL" id="JANHOH010000007">
    <property type="protein sequence ID" value="MCQ6960372.1"/>
    <property type="molecule type" value="Genomic_DNA"/>
</dbReference>
<keyword evidence="5" id="KW-1185">Reference proteome</keyword>
<proteinExistence type="predicted"/>
<feature type="signal peptide" evidence="2">
    <location>
        <begin position="1"/>
        <end position="19"/>
    </location>
</feature>
<protein>
    <submittedName>
        <fullName evidence="4">Outer membrane beta-barrel protein</fullName>
    </submittedName>
</protein>
<dbReference type="RefSeq" id="WP_256540554.1">
    <property type="nucleotide sequence ID" value="NZ_JANHOH010000007.1"/>
</dbReference>
<organism evidence="4 5">
    <name type="scientific">Mucilaginibacter aquariorum</name>
    <dbReference type="NCBI Taxonomy" id="2967225"/>
    <lineage>
        <taxon>Bacteria</taxon>
        <taxon>Pseudomonadati</taxon>
        <taxon>Bacteroidota</taxon>
        <taxon>Sphingobacteriia</taxon>
        <taxon>Sphingobacteriales</taxon>
        <taxon>Sphingobacteriaceae</taxon>
        <taxon>Mucilaginibacter</taxon>
    </lineage>
</organism>
<dbReference type="SUPFAM" id="SSF56925">
    <property type="entry name" value="OMPA-like"/>
    <property type="match status" value="1"/>
</dbReference>
<evidence type="ECO:0000256" key="1">
    <source>
        <dbReference type="ARBA" id="ARBA00022729"/>
    </source>
</evidence>
<feature type="chain" id="PRO_5046393710" evidence="2">
    <location>
        <begin position="20"/>
        <end position="239"/>
    </location>
</feature>
<evidence type="ECO:0000259" key="3">
    <source>
        <dbReference type="Pfam" id="PF13505"/>
    </source>
</evidence>
<comment type="caution">
    <text evidence="4">The sequence shown here is derived from an EMBL/GenBank/DDBJ whole genome shotgun (WGS) entry which is preliminary data.</text>
</comment>
<keyword evidence="1 2" id="KW-0732">Signal</keyword>
<evidence type="ECO:0000313" key="4">
    <source>
        <dbReference type="EMBL" id="MCQ6960372.1"/>
    </source>
</evidence>
<evidence type="ECO:0000256" key="2">
    <source>
        <dbReference type="SAM" id="SignalP"/>
    </source>
</evidence>
<dbReference type="Pfam" id="PF13505">
    <property type="entry name" value="OMP_b-brl"/>
    <property type="match status" value="1"/>
</dbReference>